<dbReference type="GO" id="GO:0006629">
    <property type="term" value="P:lipid metabolic process"/>
    <property type="evidence" value="ECO:0007669"/>
    <property type="project" value="InterPro"/>
</dbReference>
<dbReference type="PROSITE" id="PS50004">
    <property type="entry name" value="C2"/>
    <property type="match status" value="1"/>
</dbReference>
<protein>
    <recommendedName>
        <fullName evidence="2">C2 domain-containing protein</fullName>
    </recommendedName>
</protein>
<dbReference type="EMBL" id="HBIP01028149">
    <property type="protein sequence ID" value="CAE0501956.1"/>
    <property type="molecule type" value="Transcribed_RNA"/>
</dbReference>
<accession>A0A7S3R442</accession>
<dbReference type="Pfam" id="PF00168">
    <property type="entry name" value="C2"/>
    <property type="match status" value="1"/>
</dbReference>
<evidence type="ECO:0000313" key="3">
    <source>
        <dbReference type="EMBL" id="CAE0501956.1"/>
    </source>
</evidence>
<dbReference type="PANTHER" id="PTHR47759:SF2">
    <property type="entry name" value="TRIGLYCERIDE LIPASE"/>
    <property type="match status" value="1"/>
</dbReference>
<evidence type="ECO:0000259" key="2">
    <source>
        <dbReference type="PROSITE" id="PS50004"/>
    </source>
</evidence>
<reference evidence="3" key="1">
    <citation type="submission" date="2021-01" db="EMBL/GenBank/DDBJ databases">
        <authorList>
            <person name="Corre E."/>
            <person name="Pelletier E."/>
            <person name="Niang G."/>
            <person name="Scheremetjew M."/>
            <person name="Finn R."/>
            <person name="Kale V."/>
            <person name="Holt S."/>
            <person name="Cochrane G."/>
            <person name="Meng A."/>
            <person name="Brown T."/>
            <person name="Cohen L."/>
        </authorList>
    </citation>
    <scope>NUCLEOTIDE SEQUENCE</scope>
    <source>
        <strain evidence="3">CCMP1320</strain>
    </source>
</reference>
<dbReference type="Gene3D" id="3.40.50.1820">
    <property type="entry name" value="alpha/beta hydrolase"/>
    <property type="match status" value="1"/>
</dbReference>
<dbReference type="SUPFAM" id="SSF49562">
    <property type="entry name" value="C2 domain (Calcium/lipid-binding domain, CaLB)"/>
    <property type="match status" value="1"/>
</dbReference>
<dbReference type="CDD" id="cd00519">
    <property type="entry name" value="Lipase_3"/>
    <property type="match status" value="1"/>
</dbReference>
<feature type="coiled-coil region" evidence="1">
    <location>
        <begin position="320"/>
        <end position="351"/>
    </location>
</feature>
<dbReference type="InterPro" id="IPR035892">
    <property type="entry name" value="C2_domain_sf"/>
</dbReference>
<feature type="domain" description="C2" evidence="2">
    <location>
        <begin position="118"/>
        <end position="235"/>
    </location>
</feature>
<name>A0A7S3R442_DUNTE</name>
<dbReference type="InterPro" id="IPR029058">
    <property type="entry name" value="AB_hydrolase_fold"/>
</dbReference>
<dbReference type="PANTHER" id="PTHR47759">
    <property type="entry name" value="OS04G0509100 PROTEIN"/>
    <property type="match status" value="1"/>
</dbReference>
<proteinExistence type="predicted"/>
<dbReference type="InterPro" id="IPR002921">
    <property type="entry name" value="Fungal_lipase-type"/>
</dbReference>
<evidence type="ECO:0000256" key="1">
    <source>
        <dbReference type="SAM" id="Coils"/>
    </source>
</evidence>
<dbReference type="SUPFAM" id="SSF53474">
    <property type="entry name" value="alpha/beta-Hydrolases"/>
    <property type="match status" value="1"/>
</dbReference>
<dbReference type="Gene3D" id="2.60.40.150">
    <property type="entry name" value="C2 domain"/>
    <property type="match status" value="1"/>
</dbReference>
<keyword evidence="1" id="KW-0175">Coiled coil</keyword>
<organism evidence="3">
    <name type="scientific">Dunaliella tertiolecta</name>
    <name type="common">Green alga</name>
    <dbReference type="NCBI Taxonomy" id="3047"/>
    <lineage>
        <taxon>Eukaryota</taxon>
        <taxon>Viridiplantae</taxon>
        <taxon>Chlorophyta</taxon>
        <taxon>core chlorophytes</taxon>
        <taxon>Chlorophyceae</taxon>
        <taxon>CS clade</taxon>
        <taxon>Chlamydomonadales</taxon>
        <taxon>Dunaliellaceae</taxon>
        <taxon>Dunaliella</taxon>
    </lineage>
</organism>
<dbReference type="Pfam" id="PF01764">
    <property type="entry name" value="Lipase_3"/>
    <property type="match status" value="1"/>
</dbReference>
<dbReference type="SMART" id="SM00239">
    <property type="entry name" value="C2"/>
    <property type="match status" value="1"/>
</dbReference>
<dbReference type="InterPro" id="IPR000008">
    <property type="entry name" value="C2_dom"/>
</dbReference>
<gene>
    <name evidence="3" type="ORF">DTER00134_LOCUS17029</name>
</gene>
<sequence length="685" mass="74677">MYALLAPQTLPAACLPCDRTRCLLHRCLPKRATPLQQKAPARITRGSGENRRLPVARILPPKFPNFFQQSGQARQEEERKGAPPSFSLPLAIALAGSAFEAYLEPTGAEGFRLHTWPNKSDVTFADSDFLSEFCQGILRVELQCAKGVRSADITGASDPYAVITCGPNGARSKVVNNTLNPEWNQVFLLYVRDAAKDLLKVRLYDEDLIKSDDDLGTAMVSMAALEPGKPQDLSLELKGPGGGQGTVHLRCTWTRFSDHLLDKAVSNGKAVPTGEEAFARSASQAPQLAEAAAAVEMATTMPGRGNAGDEAANEDVASKAKQEQQYYQDLLANLARIKDQVSAGLEELRKQATEGDGKDEKEQEDVNNPWKVLAKTAGWASSNSWKPVAYVNNDESDSQAWVYRNVNTKEAVVAFRGTEQVKWKDLATDLNLVPSSLNVERIDEDSGLARLIKAVSPATDITVHGGFLSAYDSIKQQIFMLLDAITESGSEEDPWRVYVTGHSLGGALATLCAYELATRRGPARARQRISMYSFGAPRAGNKVFAAAYNACVPDSWRITNSNDIIPTVPRLLGYAHVKHSVRLVEGGRLEIQESLDNDVFGEGRGGLDVLQELKDKVDAEGGKWEEVYEQIAAREMEILNTLTNGQALEEHMEDFYLEALQACVIAAANSSAATAADAFKSKKEK</sequence>
<dbReference type="AlphaFoldDB" id="A0A7S3R442"/>